<dbReference type="Pfam" id="PF10145">
    <property type="entry name" value="PhageMin_Tail"/>
    <property type="match status" value="1"/>
</dbReference>
<feature type="region of interest" description="Disordered" evidence="3">
    <location>
        <begin position="554"/>
        <end position="588"/>
    </location>
</feature>
<evidence type="ECO:0000256" key="2">
    <source>
        <dbReference type="SAM" id="Coils"/>
    </source>
</evidence>
<feature type="transmembrane region" description="Helical" evidence="4">
    <location>
        <begin position="154"/>
        <end position="174"/>
    </location>
</feature>
<keyword evidence="4" id="KW-0472">Membrane</keyword>
<sequence length="1041" mass="114990">MGITKDIIEAEFRTKGGSQVQKDMSEVQKNIALITNENDRLRIAKAKLESQNKKGSKEWKEVTSKLKENNKQLGINKARLKVLEGQMKVTDMSSKQLKDHIYKLNRELAKTNKEVLPDRWKRLNNELNSAKAQFSKMTGKTKQAQGSMGKLKGIASSLLPAFGWAALITGAIAFGKKMFSLAQQTQKYRQQVQKLTSLQGKELANTTASISASARTFEKEVSDMAIANNVLAKSFKISNQEAQDLIDKGFIAGADANGEFLDQIKEYPAQFKAAGLSAEESIAIITQSVKSGVFSDKGADTIKEGTLRLREMTNATKEALDGIGISSKDMEQKLKSGTITYSQAISMVAKKLGELPPQSAEVGTAIADIFGGAGEDAGLEYLKSLSNIGDGLDDLIEKTGETATAQSQLLEANKKLEKAWSDLIGTGTSSIDSLTASFKMLLADALTGLVEKMNEISTWFKDTYNDSRPFRIAIQSFFFAWNSVINSVKVNLKLVWDSLTDGTKLMLSLFTFDKDKIQGAFQDLKNDYSENFKTFGADMANDFQKAYEEAMNGKFDIPDPTLENSNNSSTNKNQTVITDQPDTSKPDYTKQLKDLEKRHKANQNALKKNLLEQKFTEDEYRGASLQEEINYLEDKKTLIALKGEDILDIESQIYDKRLEQHKEFQSIIDDLDKEDIDNLSDEDAKRLEAITKQINDNVENAQKRLDAAKQNISAGRQVNLYKNTNADGSVNQGYFDELTAQENDDFEEKKAALLDQQTELKMDLSNQIELLEIEHQQRLTDIVRQAEDERRQIREAQFAQAQDILNRTGEVFNSLSGIYEASKERELAAAEGNEEKQDKIRKKYAKKEQALAASMAMINGATAIMNVWAKMTLPYPAAAIYGAIQTAAIAVTTAAQISKINSSGYADGGYTGSGGKYEPAGVVHKGEFVSSQEAVGNPTVKPVLDIIDAAQKNGTISTLDLGQLMNKPFAAGGYGTSQPAQSTPQAPVMTVPKEFYDIMQQTSDAVTELRKKGVVGKWDWQDFNEGKTKMESLESDVGLTD</sequence>
<accession>A0AAE3SDG2</accession>
<reference evidence="6" key="1">
    <citation type="submission" date="2022-10" db="EMBL/GenBank/DDBJ databases">
        <authorList>
            <person name="Yu W.X."/>
        </authorList>
    </citation>
    <scope>NUCLEOTIDE SEQUENCE</scope>
    <source>
        <strain evidence="6">AAT</strain>
    </source>
</reference>
<keyword evidence="4" id="KW-1133">Transmembrane helix</keyword>
<dbReference type="PANTHER" id="PTHR37813">
    <property type="entry name" value="FELS-2 PROPHAGE PROTEIN"/>
    <property type="match status" value="1"/>
</dbReference>
<name>A0AAE3SDG2_9BACT</name>
<keyword evidence="2" id="KW-0175">Coiled coil</keyword>
<feature type="coiled-coil region" evidence="2">
    <location>
        <begin position="684"/>
        <end position="718"/>
    </location>
</feature>
<evidence type="ECO:0000256" key="4">
    <source>
        <dbReference type="SAM" id="Phobius"/>
    </source>
</evidence>
<evidence type="ECO:0000313" key="6">
    <source>
        <dbReference type="EMBL" id="MCW3784936.1"/>
    </source>
</evidence>
<proteinExistence type="predicted"/>
<keyword evidence="4" id="KW-0812">Transmembrane</keyword>
<evidence type="ECO:0000313" key="7">
    <source>
        <dbReference type="Proteomes" id="UP001209229"/>
    </source>
</evidence>
<evidence type="ECO:0000259" key="5">
    <source>
        <dbReference type="Pfam" id="PF10145"/>
    </source>
</evidence>
<dbReference type="AlphaFoldDB" id="A0AAE3SDG2"/>
<evidence type="ECO:0000256" key="3">
    <source>
        <dbReference type="SAM" id="MobiDB-lite"/>
    </source>
</evidence>
<feature type="coiled-coil region" evidence="2">
    <location>
        <begin position="24"/>
        <end position="58"/>
    </location>
</feature>
<keyword evidence="7" id="KW-1185">Reference proteome</keyword>
<feature type="coiled-coil region" evidence="2">
    <location>
        <begin position="743"/>
        <end position="796"/>
    </location>
</feature>
<dbReference type="EMBL" id="JAPDPJ010000001">
    <property type="protein sequence ID" value="MCW3784936.1"/>
    <property type="molecule type" value="Genomic_DNA"/>
</dbReference>
<dbReference type="InterPro" id="IPR010090">
    <property type="entry name" value="Phage_tape_meas"/>
</dbReference>
<dbReference type="RefSeq" id="WP_301188507.1">
    <property type="nucleotide sequence ID" value="NZ_JAPDPJ010000001.1"/>
</dbReference>
<dbReference type="Proteomes" id="UP001209229">
    <property type="component" value="Unassembled WGS sequence"/>
</dbReference>
<protein>
    <submittedName>
        <fullName evidence="6">Phage tail tape measure protein</fullName>
    </submittedName>
</protein>
<keyword evidence="1" id="KW-1188">Viral release from host cell</keyword>
<feature type="domain" description="Phage tail tape measure protein" evidence="5">
    <location>
        <begin position="191"/>
        <end position="371"/>
    </location>
</feature>
<feature type="compositionally biased region" description="Low complexity" evidence="3">
    <location>
        <begin position="564"/>
        <end position="573"/>
    </location>
</feature>
<dbReference type="PANTHER" id="PTHR37813:SF1">
    <property type="entry name" value="FELS-2 PROPHAGE PROTEIN"/>
    <property type="match status" value="1"/>
</dbReference>
<gene>
    <name evidence="6" type="ORF">OM075_00585</name>
</gene>
<comment type="caution">
    <text evidence="6">The sequence shown here is derived from an EMBL/GenBank/DDBJ whole genome shotgun (WGS) entry which is preliminary data.</text>
</comment>
<evidence type="ECO:0000256" key="1">
    <source>
        <dbReference type="ARBA" id="ARBA00022612"/>
    </source>
</evidence>
<organism evidence="6 7">
    <name type="scientific">Plebeiibacterium sediminum</name>
    <dbReference type="NCBI Taxonomy" id="2992112"/>
    <lineage>
        <taxon>Bacteria</taxon>
        <taxon>Pseudomonadati</taxon>
        <taxon>Bacteroidota</taxon>
        <taxon>Bacteroidia</taxon>
        <taxon>Marinilabiliales</taxon>
        <taxon>Marinilabiliaceae</taxon>
        <taxon>Plebeiibacterium</taxon>
    </lineage>
</organism>